<sequence length="54" mass="5775">MEKKGSSSLNIALIHPDLGIVGLFDQMLCGGPLVTQSNSDLVEAMVIILWFSGK</sequence>
<keyword evidence="2" id="KW-1185">Reference proteome</keyword>
<dbReference type="OrthoDB" id="1720342at2759"/>
<proteinExistence type="predicted"/>
<evidence type="ECO:0000313" key="2">
    <source>
        <dbReference type="Proteomes" id="UP000626092"/>
    </source>
</evidence>
<dbReference type="AlphaFoldDB" id="A0A834GXK5"/>
<name>A0A834GXK5_RHOSS</name>
<dbReference type="EMBL" id="WJXA01000006">
    <property type="protein sequence ID" value="KAF7141382.1"/>
    <property type="molecule type" value="Genomic_DNA"/>
</dbReference>
<accession>A0A834GXK5</accession>
<comment type="caution">
    <text evidence="1">The sequence shown here is derived from an EMBL/GenBank/DDBJ whole genome shotgun (WGS) entry which is preliminary data.</text>
</comment>
<protein>
    <submittedName>
        <fullName evidence="1">Uncharacterized protein</fullName>
    </submittedName>
</protein>
<gene>
    <name evidence="1" type="ORF">RHSIM_Rhsim06G0209300</name>
</gene>
<evidence type="ECO:0000313" key="1">
    <source>
        <dbReference type="EMBL" id="KAF7141382.1"/>
    </source>
</evidence>
<organism evidence="1 2">
    <name type="scientific">Rhododendron simsii</name>
    <name type="common">Sims's rhododendron</name>
    <dbReference type="NCBI Taxonomy" id="118357"/>
    <lineage>
        <taxon>Eukaryota</taxon>
        <taxon>Viridiplantae</taxon>
        <taxon>Streptophyta</taxon>
        <taxon>Embryophyta</taxon>
        <taxon>Tracheophyta</taxon>
        <taxon>Spermatophyta</taxon>
        <taxon>Magnoliopsida</taxon>
        <taxon>eudicotyledons</taxon>
        <taxon>Gunneridae</taxon>
        <taxon>Pentapetalae</taxon>
        <taxon>asterids</taxon>
        <taxon>Ericales</taxon>
        <taxon>Ericaceae</taxon>
        <taxon>Ericoideae</taxon>
        <taxon>Rhodoreae</taxon>
        <taxon>Rhododendron</taxon>
    </lineage>
</organism>
<reference evidence="1" key="1">
    <citation type="submission" date="2019-11" db="EMBL/GenBank/DDBJ databases">
        <authorList>
            <person name="Liu Y."/>
            <person name="Hou J."/>
            <person name="Li T.-Q."/>
            <person name="Guan C.-H."/>
            <person name="Wu X."/>
            <person name="Wu H.-Z."/>
            <person name="Ling F."/>
            <person name="Zhang R."/>
            <person name="Shi X.-G."/>
            <person name="Ren J.-P."/>
            <person name="Chen E.-F."/>
            <person name="Sun J.-M."/>
        </authorList>
    </citation>
    <scope>NUCLEOTIDE SEQUENCE</scope>
    <source>
        <strain evidence="1">Adult_tree_wgs_1</strain>
        <tissue evidence="1">Leaves</tissue>
    </source>
</reference>
<dbReference type="Proteomes" id="UP000626092">
    <property type="component" value="Unassembled WGS sequence"/>
</dbReference>